<comment type="similarity">
    <text evidence="1">Belongs to the ClpA/ClpB family. Torsin subfamily.</text>
</comment>
<dbReference type="InterPro" id="IPR001270">
    <property type="entry name" value="ClpA/B"/>
</dbReference>
<dbReference type="EMBL" id="JNBS01002874">
    <property type="protein sequence ID" value="OQR89071.1"/>
    <property type="molecule type" value="Genomic_DNA"/>
</dbReference>
<dbReference type="PANTHER" id="PTHR10760:SF2">
    <property type="entry name" value="LD13476P-RELATED"/>
    <property type="match status" value="1"/>
</dbReference>
<comment type="caution">
    <text evidence="2">The sequence shown here is derived from an EMBL/GenBank/DDBJ whole genome shotgun (WGS) entry which is preliminary data.</text>
</comment>
<evidence type="ECO:0000313" key="3">
    <source>
        <dbReference type="Proteomes" id="UP000243217"/>
    </source>
</evidence>
<dbReference type="Proteomes" id="UP000243217">
    <property type="component" value="Unassembled WGS sequence"/>
</dbReference>
<evidence type="ECO:0000256" key="1">
    <source>
        <dbReference type="ARBA" id="ARBA00006235"/>
    </source>
</evidence>
<proteinExistence type="inferred from homology"/>
<evidence type="ECO:0008006" key="4">
    <source>
        <dbReference type="Google" id="ProtNLM"/>
    </source>
</evidence>
<dbReference type="SUPFAM" id="SSF52540">
    <property type="entry name" value="P-loop containing nucleoside triphosphate hydrolases"/>
    <property type="match status" value="1"/>
</dbReference>
<gene>
    <name evidence="2" type="ORF">THRCLA_09938</name>
</gene>
<dbReference type="Pfam" id="PF06309">
    <property type="entry name" value="Torsin"/>
    <property type="match status" value="1"/>
</dbReference>
<dbReference type="Gene3D" id="3.40.50.300">
    <property type="entry name" value="P-loop containing nucleotide triphosphate hydrolases"/>
    <property type="match status" value="1"/>
</dbReference>
<reference evidence="2 3" key="1">
    <citation type="journal article" date="2014" name="Genome Biol. Evol.">
        <title>The secreted proteins of Achlya hypogyna and Thraustotheca clavata identify the ancestral oomycete secretome and reveal gene acquisitions by horizontal gene transfer.</title>
        <authorList>
            <person name="Misner I."/>
            <person name="Blouin N."/>
            <person name="Leonard G."/>
            <person name="Richards T.A."/>
            <person name="Lane C.E."/>
        </authorList>
    </citation>
    <scope>NUCLEOTIDE SEQUENCE [LARGE SCALE GENOMIC DNA]</scope>
    <source>
        <strain evidence="2 3">ATCC 34112</strain>
    </source>
</reference>
<dbReference type="STRING" id="74557.A0A1V9YTU9"/>
<dbReference type="InterPro" id="IPR010448">
    <property type="entry name" value="Torsin"/>
</dbReference>
<dbReference type="PANTHER" id="PTHR10760">
    <property type="entry name" value="TORSIN"/>
    <property type="match status" value="1"/>
</dbReference>
<evidence type="ECO:0000313" key="2">
    <source>
        <dbReference type="EMBL" id="OQR89071.1"/>
    </source>
</evidence>
<keyword evidence="3" id="KW-1185">Reference proteome</keyword>
<protein>
    <recommendedName>
        <fullName evidence="4">AAA+ ATPase domain-containing protein</fullName>
    </recommendedName>
</protein>
<name>A0A1V9YTU9_9STRA</name>
<dbReference type="PRINTS" id="PR00300">
    <property type="entry name" value="CLPPROTEASEA"/>
</dbReference>
<dbReference type="InterPro" id="IPR027417">
    <property type="entry name" value="P-loop_NTPase"/>
</dbReference>
<sequence length="314" mass="35573">MGGKCGFVLNPSIEVEKILNEHLVGQDRAKEIIVNELKLWHPYDNKQVHQPMVLAFTGLTGTGKTMTATLIADALFNQREKLENSDKTQPAGLLMYSGADFEDTATSTIKEFQENFKTRLGSQLQKCSGVAVVVFDEIQKVIPQVVNVLVRPMSEEAILEYKQDNVQHKIDCSKVIFILISDIGTDAMTKLLLQYDSRDEIPLITLSRAVKSAMDEQWHRLQLGKAIHTVVPFLPLEEEQEGVTEYFSRSSLMTYSVMSETFNEVERKKVISKYGARTISNDVMKKVKAHLSKMFTEATPCTTKFFLFLDMYTQ</sequence>
<dbReference type="GO" id="GO:0005524">
    <property type="term" value="F:ATP binding"/>
    <property type="evidence" value="ECO:0007669"/>
    <property type="project" value="InterPro"/>
</dbReference>
<dbReference type="GO" id="GO:0005737">
    <property type="term" value="C:cytoplasm"/>
    <property type="evidence" value="ECO:0007669"/>
    <property type="project" value="UniProtKB-ARBA"/>
</dbReference>
<dbReference type="AlphaFoldDB" id="A0A1V9YTU9"/>
<organism evidence="2 3">
    <name type="scientific">Thraustotheca clavata</name>
    <dbReference type="NCBI Taxonomy" id="74557"/>
    <lineage>
        <taxon>Eukaryota</taxon>
        <taxon>Sar</taxon>
        <taxon>Stramenopiles</taxon>
        <taxon>Oomycota</taxon>
        <taxon>Saprolegniomycetes</taxon>
        <taxon>Saprolegniales</taxon>
        <taxon>Achlyaceae</taxon>
        <taxon>Thraustotheca</taxon>
    </lineage>
</organism>
<dbReference type="OrthoDB" id="9443236at2759"/>
<accession>A0A1V9YTU9</accession>
<dbReference type="GO" id="GO:0016887">
    <property type="term" value="F:ATP hydrolysis activity"/>
    <property type="evidence" value="ECO:0007669"/>
    <property type="project" value="InterPro"/>
</dbReference>